<feature type="domain" description="Flavodoxin-like" evidence="3">
    <location>
        <begin position="256"/>
        <end position="393"/>
    </location>
</feature>
<comment type="cofactor">
    <cofactor evidence="1">
        <name>FMN</name>
        <dbReference type="ChEBI" id="CHEBI:58210"/>
    </cofactor>
</comment>
<evidence type="ECO:0000313" key="5">
    <source>
        <dbReference type="Proteomes" id="UP000063234"/>
    </source>
</evidence>
<dbReference type="OrthoDB" id="9807946at2"/>
<name>A0A0S3QS50_THET7</name>
<evidence type="ECO:0000256" key="2">
    <source>
        <dbReference type="ARBA" id="ARBA00007121"/>
    </source>
</evidence>
<dbReference type="CDD" id="cd07709">
    <property type="entry name" value="flavodiiron_proteins_MBL-fold"/>
    <property type="match status" value="1"/>
</dbReference>
<dbReference type="AlphaFoldDB" id="A0A0S3QS50"/>
<dbReference type="SUPFAM" id="SSF52218">
    <property type="entry name" value="Flavoproteins"/>
    <property type="match status" value="1"/>
</dbReference>
<dbReference type="SUPFAM" id="SSF56281">
    <property type="entry name" value="Metallo-hydrolase/oxidoreductase"/>
    <property type="match status" value="1"/>
</dbReference>
<dbReference type="SMART" id="SM00849">
    <property type="entry name" value="Lactamase_B"/>
    <property type="match status" value="1"/>
</dbReference>
<dbReference type="InterPro" id="IPR001226">
    <property type="entry name" value="Flavodoxin_CS"/>
</dbReference>
<gene>
    <name evidence="4" type="primary">norV</name>
    <name evidence="4" type="ORF">TST_0337</name>
</gene>
<dbReference type="PATRIC" id="fig|1298851.3.peg.348"/>
<evidence type="ECO:0000256" key="1">
    <source>
        <dbReference type="ARBA" id="ARBA00001917"/>
    </source>
</evidence>
<dbReference type="PROSITE" id="PS50902">
    <property type="entry name" value="FLAVODOXIN_LIKE"/>
    <property type="match status" value="1"/>
</dbReference>
<sequence length="402" mass="45014">MEVSSFKAVPITKDVYWVGAIDWSLRNFHGYTTHKGSTYNAYLILADKIVLIDTVKKQYKDEMLARISSVVDLKKIDYIVSNHAEMDHSGALPEVIEIVKPEKVFASIMGVKNLTGQLHLDTEIVAVKDGDELDIGGKKLKFFETRMLHWPDSMFTYVVDDGILFSQDAFGMHYATRSIFVDECPKATVEHELITYYANILMPYSGLVLNLFKKLEGLDIKIIAPDHGPIFRREEDIKWLLGLYRDMAEQKPNNRAVVVYDTMWGSTDKMARAIADGIAYGGSEVVILPISGSHRSDVATETLKAGALVVGSPTINNNMFPSVADILTYLRGLRPKNLIGVAFGSYGWSGEAVKQIKEYFDAMGVELVGEMKIQWVPTEEQLRECCNLGVEISKRLKELAGQ</sequence>
<dbReference type="InterPro" id="IPR036866">
    <property type="entry name" value="RibonucZ/Hydroxyglut_hydro"/>
</dbReference>
<protein>
    <submittedName>
        <fullName evidence="4">Flavodoxin/nitric oxide synthase</fullName>
    </submittedName>
</protein>
<dbReference type="PIRSF" id="PIRSF005243">
    <property type="entry name" value="ROO"/>
    <property type="match status" value="1"/>
</dbReference>
<dbReference type="KEGG" id="ttk:TST_0337"/>
<dbReference type="GO" id="GO:0010181">
    <property type="term" value="F:FMN binding"/>
    <property type="evidence" value="ECO:0007669"/>
    <property type="project" value="InterPro"/>
</dbReference>
<dbReference type="InterPro" id="IPR001279">
    <property type="entry name" value="Metallo-B-lactamas"/>
</dbReference>
<dbReference type="GO" id="GO:0046872">
    <property type="term" value="F:metal ion binding"/>
    <property type="evidence" value="ECO:0007669"/>
    <property type="project" value="InterPro"/>
</dbReference>
<dbReference type="PROSITE" id="PS00201">
    <property type="entry name" value="FLAVODOXIN"/>
    <property type="match status" value="1"/>
</dbReference>
<dbReference type="Pfam" id="PF00258">
    <property type="entry name" value="Flavodoxin_1"/>
    <property type="match status" value="1"/>
</dbReference>
<dbReference type="InterPro" id="IPR045761">
    <property type="entry name" value="ODP_dom"/>
</dbReference>
<dbReference type="RefSeq" id="WP_068549067.1">
    <property type="nucleotide sequence ID" value="NZ_AP013035.1"/>
</dbReference>
<dbReference type="PANTHER" id="PTHR43717">
    <property type="entry name" value="ANAEROBIC NITRIC OXIDE REDUCTASE FLAVORUBREDOXIN"/>
    <property type="match status" value="1"/>
</dbReference>
<dbReference type="InterPro" id="IPR016440">
    <property type="entry name" value="Rubredoxin-O_OxRdtase"/>
</dbReference>
<dbReference type="Gene3D" id="3.60.15.10">
    <property type="entry name" value="Ribonuclease Z/Hydroxyacylglutathione hydrolase-like"/>
    <property type="match status" value="1"/>
</dbReference>
<dbReference type="GO" id="GO:0016491">
    <property type="term" value="F:oxidoreductase activity"/>
    <property type="evidence" value="ECO:0007669"/>
    <property type="project" value="InterPro"/>
</dbReference>
<reference evidence="5" key="1">
    <citation type="journal article" date="2018" name="Science">
        <title>A primordial and reversible TCA cycle in a facultatively chemolithoautotrophic thermophile.</title>
        <authorList>
            <person name="Nunoura T."/>
            <person name="Chikaraishi Y."/>
            <person name="Izaki R."/>
            <person name="Suwa T."/>
            <person name="Sato T."/>
            <person name="Harada T."/>
            <person name="Mori K."/>
            <person name="Kato Y."/>
            <person name="Miyazaki M."/>
            <person name="Shimamura S."/>
            <person name="Yanagawa K."/>
            <person name="Shuto A."/>
            <person name="Ohkouchi N."/>
            <person name="Fujita N."/>
            <person name="Takaki Y."/>
            <person name="Atomi H."/>
            <person name="Takai K."/>
        </authorList>
    </citation>
    <scope>NUCLEOTIDE SEQUENCE [LARGE SCALE GENOMIC DNA]</scope>
    <source>
        <strain evidence="5">DSM 17441 / JCM 13301 / NBRC 103674 / ABI70S6</strain>
    </source>
</reference>
<comment type="similarity">
    <text evidence="2">In the N-terminal section; belongs to the zinc metallo-hydrolase group 3 family.</text>
</comment>
<accession>A0A0S3QS50</accession>
<dbReference type="EMBL" id="AP013035">
    <property type="protein sequence ID" value="BAT71145.1"/>
    <property type="molecule type" value="Genomic_DNA"/>
</dbReference>
<dbReference type="InterPro" id="IPR008254">
    <property type="entry name" value="Flavodoxin/NO_synth"/>
</dbReference>
<evidence type="ECO:0000313" key="4">
    <source>
        <dbReference type="EMBL" id="BAT71145.1"/>
    </source>
</evidence>
<organism evidence="4 5">
    <name type="scientific">Thermosulfidibacter takaii (strain DSM 17441 / JCM 13301 / NBRC 103674 / ABI70S6)</name>
    <dbReference type="NCBI Taxonomy" id="1298851"/>
    <lineage>
        <taxon>Bacteria</taxon>
        <taxon>Pseudomonadati</taxon>
        <taxon>Thermosulfidibacterota</taxon>
        <taxon>Thermosulfidibacteria</taxon>
        <taxon>Thermosulfidibacterales</taxon>
        <taxon>Thermosulfidibacteraceae</taxon>
    </lineage>
</organism>
<dbReference type="PANTHER" id="PTHR43717:SF1">
    <property type="entry name" value="ANAEROBIC NITRIC OXIDE REDUCTASE FLAVORUBREDOXIN"/>
    <property type="match status" value="1"/>
</dbReference>
<proteinExistence type="inferred from homology"/>
<evidence type="ECO:0000259" key="3">
    <source>
        <dbReference type="PROSITE" id="PS50902"/>
    </source>
</evidence>
<keyword evidence="5" id="KW-1185">Reference proteome</keyword>
<dbReference type="STRING" id="1298851.TST_0337"/>
<dbReference type="Pfam" id="PF19583">
    <property type="entry name" value="ODP"/>
    <property type="match status" value="1"/>
</dbReference>
<dbReference type="Proteomes" id="UP000063234">
    <property type="component" value="Chromosome"/>
</dbReference>
<dbReference type="InterPro" id="IPR029039">
    <property type="entry name" value="Flavoprotein-like_sf"/>
</dbReference>
<dbReference type="GO" id="GO:0009055">
    <property type="term" value="F:electron transfer activity"/>
    <property type="evidence" value="ECO:0007669"/>
    <property type="project" value="InterPro"/>
</dbReference>
<dbReference type="Gene3D" id="3.40.50.360">
    <property type="match status" value="1"/>
</dbReference>